<dbReference type="FunFam" id="2.40.40.20:FF:000007">
    <property type="entry name" value="AAA family ATPase"/>
    <property type="match status" value="1"/>
</dbReference>
<evidence type="ECO:0000259" key="7">
    <source>
        <dbReference type="SMART" id="SM01073"/>
    </source>
</evidence>
<evidence type="ECO:0000256" key="4">
    <source>
        <dbReference type="RuleBase" id="RU003651"/>
    </source>
</evidence>
<dbReference type="InterPro" id="IPR003338">
    <property type="entry name" value="CDC4_N-term_subdom"/>
</dbReference>
<dbReference type="Gene3D" id="2.40.40.20">
    <property type="match status" value="1"/>
</dbReference>
<dbReference type="InterPro" id="IPR027417">
    <property type="entry name" value="P-loop_NTPase"/>
</dbReference>
<dbReference type="FunFam" id="3.40.50.300:FF:000012">
    <property type="entry name" value="Transitional endoplasmic reticulum ATPase"/>
    <property type="match status" value="1"/>
</dbReference>
<evidence type="ECO:0000256" key="1">
    <source>
        <dbReference type="ARBA" id="ARBA00009833"/>
    </source>
</evidence>
<protein>
    <submittedName>
        <fullName evidence="8">AAA family ATPase</fullName>
    </submittedName>
</protein>
<keyword evidence="3 4" id="KW-0067">ATP-binding</keyword>
<dbReference type="SMART" id="SM01073">
    <property type="entry name" value="CDC48_N"/>
    <property type="match status" value="1"/>
</dbReference>
<dbReference type="SUPFAM" id="SSF54585">
    <property type="entry name" value="Cdc48 domain 2-like"/>
    <property type="match status" value="1"/>
</dbReference>
<dbReference type="Gene3D" id="3.10.330.10">
    <property type="match status" value="1"/>
</dbReference>
<dbReference type="AlphaFoldDB" id="A0A8T4KX00"/>
<name>A0A8T4KX00_9ARCH</name>
<dbReference type="Proteomes" id="UP000677687">
    <property type="component" value="Unassembled WGS sequence"/>
</dbReference>
<dbReference type="PANTHER" id="PTHR23077:SF171">
    <property type="entry name" value="NUCLEAR VALOSIN-CONTAINING PROTEIN-LIKE"/>
    <property type="match status" value="1"/>
</dbReference>
<reference evidence="8" key="1">
    <citation type="submission" date="2021-03" db="EMBL/GenBank/DDBJ databases">
        <authorList>
            <person name="Jaffe A."/>
        </authorList>
    </citation>
    <scope>NUCLEOTIDE SEQUENCE</scope>
    <source>
        <strain evidence="8">RIFCSPHIGHO2_01_FULL_AR10_44_11</strain>
    </source>
</reference>
<evidence type="ECO:0000313" key="8">
    <source>
        <dbReference type="EMBL" id="MBS3057679.1"/>
    </source>
</evidence>
<evidence type="ECO:0000313" key="9">
    <source>
        <dbReference type="Proteomes" id="UP000677687"/>
    </source>
</evidence>
<dbReference type="PANTHER" id="PTHR23077">
    <property type="entry name" value="AAA-FAMILY ATPASE"/>
    <property type="match status" value="1"/>
</dbReference>
<reference evidence="8" key="2">
    <citation type="submission" date="2021-05" db="EMBL/GenBank/DDBJ databases">
        <title>Protein family content uncovers lineage relationships and bacterial pathway maintenance mechanisms in DPANN archaea.</title>
        <authorList>
            <person name="Castelle C.J."/>
            <person name="Meheust R."/>
            <person name="Jaffe A.L."/>
            <person name="Seitz K."/>
            <person name="Gong X."/>
            <person name="Baker B.J."/>
            <person name="Banfield J.F."/>
        </authorList>
    </citation>
    <scope>NUCLEOTIDE SEQUENCE</scope>
    <source>
        <strain evidence="8">RIFCSPHIGHO2_01_FULL_AR10_44_11</strain>
    </source>
</reference>
<dbReference type="GO" id="GO:0016887">
    <property type="term" value="F:ATP hydrolysis activity"/>
    <property type="evidence" value="ECO:0007669"/>
    <property type="project" value="InterPro"/>
</dbReference>
<gene>
    <name evidence="8" type="ORF">J4415_03575</name>
</gene>
<feature type="domain" description="AAA+ ATPase" evidence="5">
    <location>
        <begin position="241"/>
        <end position="377"/>
    </location>
</feature>
<dbReference type="SMART" id="SM01072">
    <property type="entry name" value="CDC48_2"/>
    <property type="match status" value="1"/>
</dbReference>
<dbReference type="InterPro" id="IPR003959">
    <property type="entry name" value="ATPase_AAA_core"/>
</dbReference>
<comment type="caution">
    <text evidence="8">The sequence shown here is derived from an EMBL/GenBank/DDBJ whole genome shotgun (WGS) entry which is preliminary data.</text>
</comment>
<dbReference type="SUPFAM" id="SSF50692">
    <property type="entry name" value="ADC-like"/>
    <property type="match status" value="1"/>
</dbReference>
<comment type="similarity">
    <text evidence="1">Belongs to the AAA ATPase family. CDC48 subfamily.</text>
</comment>
<evidence type="ECO:0000259" key="6">
    <source>
        <dbReference type="SMART" id="SM01072"/>
    </source>
</evidence>
<dbReference type="Pfam" id="PF02359">
    <property type="entry name" value="CDC48_N"/>
    <property type="match status" value="1"/>
</dbReference>
<sequence length="382" mass="42311">MPEEKKEVKLKIAEAVQDDVNRGLVRIDSQFMHLLGVRPGEVVEIEGERKTVSVVDRAYPADIGHNIIRMDGLIRRNARSGLGEIVNVRKADVKPAKKVSLAPARKGIMIRASPEIFKQGLQGRAVIKGDIVSLGSPARRKSSLHTPFDDFFKLLDDEVVGFGLGDLKFVVVDSLPKQAVIIIETTEVTFNPEATELVEEKVPEVTYEDVGGLHDELTKIREMVELPLKHPEIFERLGIEPPKGVLFHGPPGTGKTLLAKAVANETNSHFVLINGPEIMSKYYGQSEQNLRKKFEEAEKEAPSIVFIDEIDAIASRREESHGEVERRVVAQLLALMDGLKSRGKVVVLAATNVPNLLDPALRRPGRFDREIEIGVPSKEGRL</sequence>
<keyword evidence="2 4" id="KW-0547">Nucleotide-binding</keyword>
<dbReference type="SUPFAM" id="SSF52540">
    <property type="entry name" value="P-loop containing nucleoside triphosphate hydrolases"/>
    <property type="match status" value="1"/>
</dbReference>
<dbReference type="InterPro" id="IPR003960">
    <property type="entry name" value="ATPase_AAA_CS"/>
</dbReference>
<dbReference type="InterPro" id="IPR050168">
    <property type="entry name" value="AAA_ATPase_domain"/>
</dbReference>
<dbReference type="SMART" id="SM00382">
    <property type="entry name" value="AAA"/>
    <property type="match status" value="1"/>
</dbReference>
<evidence type="ECO:0000256" key="2">
    <source>
        <dbReference type="ARBA" id="ARBA00022741"/>
    </source>
</evidence>
<dbReference type="Pfam" id="PF02933">
    <property type="entry name" value="CDC48_2"/>
    <property type="match status" value="1"/>
</dbReference>
<dbReference type="PROSITE" id="PS00674">
    <property type="entry name" value="AAA"/>
    <property type="match status" value="1"/>
</dbReference>
<feature type="domain" description="CDC48 N-terminal subdomain" evidence="7">
    <location>
        <begin position="9"/>
        <end position="93"/>
    </location>
</feature>
<feature type="domain" description="CDC48" evidence="6">
    <location>
        <begin position="107"/>
        <end position="197"/>
    </location>
</feature>
<dbReference type="InterPro" id="IPR003593">
    <property type="entry name" value="AAA+_ATPase"/>
</dbReference>
<dbReference type="GO" id="GO:0005524">
    <property type="term" value="F:ATP binding"/>
    <property type="evidence" value="ECO:0007669"/>
    <property type="project" value="UniProtKB-KW"/>
</dbReference>
<dbReference type="Pfam" id="PF00004">
    <property type="entry name" value="AAA"/>
    <property type="match status" value="1"/>
</dbReference>
<evidence type="ECO:0000256" key="3">
    <source>
        <dbReference type="ARBA" id="ARBA00022840"/>
    </source>
</evidence>
<dbReference type="InterPro" id="IPR004201">
    <property type="entry name" value="Cdc48_dom2"/>
</dbReference>
<dbReference type="InterPro" id="IPR029067">
    <property type="entry name" value="CDC48_domain_2-like_sf"/>
</dbReference>
<dbReference type="Gene3D" id="3.40.50.300">
    <property type="entry name" value="P-loop containing nucleotide triphosphate hydrolases"/>
    <property type="match status" value="1"/>
</dbReference>
<feature type="non-terminal residue" evidence="8">
    <location>
        <position position="382"/>
    </location>
</feature>
<organism evidence="8 9">
    <name type="scientific">Candidatus Iainarchaeum sp</name>
    <dbReference type="NCBI Taxonomy" id="3101447"/>
    <lineage>
        <taxon>Archaea</taxon>
        <taxon>Candidatus Iainarchaeota</taxon>
        <taxon>Candidatus Iainarchaeia</taxon>
        <taxon>Candidatus Iainarchaeales</taxon>
        <taxon>Candidatus Iainarchaeaceae</taxon>
        <taxon>Candidatus Iainarchaeum</taxon>
    </lineage>
</organism>
<proteinExistence type="inferred from homology"/>
<dbReference type="GO" id="GO:0005737">
    <property type="term" value="C:cytoplasm"/>
    <property type="evidence" value="ECO:0007669"/>
    <property type="project" value="UniProtKB-ARBA"/>
</dbReference>
<evidence type="ECO:0000259" key="5">
    <source>
        <dbReference type="SMART" id="SM00382"/>
    </source>
</evidence>
<accession>A0A8T4KX00</accession>
<dbReference type="InterPro" id="IPR009010">
    <property type="entry name" value="Asp_de-COase-like_dom_sf"/>
</dbReference>
<dbReference type="EMBL" id="JAGVWD010000056">
    <property type="protein sequence ID" value="MBS3057679.1"/>
    <property type="molecule type" value="Genomic_DNA"/>
</dbReference>